<dbReference type="InterPro" id="IPR053781">
    <property type="entry name" value="F-box_AtFBL13-like"/>
</dbReference>
<dbReference type="Pfam" id="PF00646">
    <property type="entry name" value="F-box"/>
    <property type="match status" value="1"/>
</dbReference>
<feature type="domain" description="F-box" evidence="1">
    <location>
        <begin position="4"/>
        <end position="56"/>
    </location>
</feature>
<dbReference type="SUPFAM" id="SSF81383">
    <property type="entry name" value="F-box domain"/>
    <property type="match status" value="1"/>
</dbReference>
<dbReference type="AlphaFoldDB" id="A0AAV0GSN3"/>
<dbReference type="InterPro" id="IPR032675">
    <property type="entry name" value="LRR_dom_sf"/>
</dbReference>
<gene>
    <name evidence="2" type="ORF">LITE_LOCUS459</name>
</gene>
<evidence type="ECO:0000259" key="1">
    <source>
        <dbReference type="PROSITE" id="PS50181"/>
    </source>
</evidence>
<dbReference type="Pfam" id="PF24758">
    <property type="entry name" value="LRR_At5g56370"/>
    <property type="match status" value="1"/>
</dbReference>
<dbReference type="SUPFAM" id="SSF52047">
    <property type="entry name" value="RNI-like"/>
    <property type="match status" value="1"/>
</dbReference>
<dbReference type="PROSITE" id="PS50181">
    <property type="entry name" value="FBOX"/>
    <property type="match status" value="1"/>
</dbReference>
<dbReference type="InterPro" id="IPR036047">
    <property type="entry name" value="F-box-like_dom_sf"/>
</dbReference>
<proteinExistence type="predicted"/>
<dbReference type="EMBL" id="CAMGYJ010000002">
    <property type="protein sequence ID" value="CAI0375080.1"/>
    <property type="molecule type" value="Genomic_DNA"/>
</dbReference>
<dbReference type="Gene3D" id="1.20.1280.50">
    <property type="match status" value="1"/>
</dbReference>
<sequence length="344" mass="39419">MDADDRLSSLPDDVISHILSFLQTEYAVGTAVLSRRWKDLWTRVSYLDFDNSWISEGVPEDIVFMYRPPHEWVQYANDRVQRRVLEFHRFVDKVLSQHKNLDSVRRLRFRYHFHFLRGLPELNWSPGFWFQSQWVFVPLIEELDIGIYGDIAVEATHCMSCLPQSFYTLKNLRIVKLEGVTLSAAAKGSVLLPSMKILQLCDVKIADCESFSSLISGCPVLETALLNCCYILFWNELDVLVVSSPSLKNLEMNRMISFDDSLTYHIAIETPNLEELHLDSFAGLKFIGSSPLSCLNIAHVDVGQCPISYHALDEVLNYVSNAKEVFLSGKPLVMTIPKVYFRPD</sequence>
<dbReference type="InterPro" id="IPR001810">
    <property type="entry name" value="F-box_dom"/>
</dbReference>
<dbReference type="InterPro" id="IPR055411">
    <property type="entry name" value="LRR_FXL15/At3g58940/PEG3-like"/>
</dbReference>
<keyword evidence="3" id="KW-1185">Reference proteome</keyword>
<dbReference type="Proteomes" id="UP001154282">
    <property type="component" value="Unassembled WGS sequence"/>
</dbReference>
<reference evidence="2" key="1">
    <citation type="submission" date="2022-08" db="EMBL/GenBank/DDBJ databases">
        <authorList>
            <person name="Gutierrez-Valencia J."/>
        </authorList>
    </citation>
    <scope>NUCLEOTIDE SEQUENCE</scope>
</reference>
<dbReference type="PANTHER" id="PTHR31900">
    <property type="entry name" value="F-BOX/RNI SUPERFAMILY PROTEIN-RELATED"/>
    <property type="match status" value="1"/>
</dbReference>
<protein>
    <recommendedName>
        <fullName evidence="1">F-box domain-containing protein</fullName>
    </recommendedName>
</protein>
<evidence type="ECO:0000313" key="2">
    <source>
        <dbReference type="EMBL" id="CAI0375080.1"/>
    </source>
</evidence>
<organism evidence="2 3">
    <name type="scientific">Linum tenue</name>
    <dbReference type="NCBI Taxonomy" id="586396"/>
    <lineage>
        <taxon>Eukaryota</taxon>
        <taxon>Viridiplantae</taxon>
        <taxon>Streptophyta</taxon>
        <taxon>Embryophyta</taxon>
        <taxon>Tracheophyta</taxon>
        <taxon>Spermatophyta</taxon>
        <taxon>Magnoliopsida</taxon>
        <taxon>eudicotyledons</taxon>
        <taxon>Gunneridae</taxon>
        <taxon>Pentapetalae</taxon>
        <taxon>rosids</taxon>
        <taxon>fabids</taxon>
        <taxon>Malpighiales</taxon>
        <taxon>Linaceae</taxon>
        <taxon>Linum</taxon>
    </lineage>
</organism>
<accession>A0AAV0GSN3</accession>
<dbReference type="CDD" id="cd22160">
    <property type="entry name" value="F-box_AtFBL13-like"/>
    <property type="match status" value="1"/>
</dbReference>
<dbReference type="InterPro" id="IPR050232">
    <property type="entry name" value="FBL13/AtMIF1-like"/>
</dbReference>
<comment type="caution">
    <text evidence="2">The sequence shown here is derived from an EMBL/GenBank/DDBJ whole genome shotgun (WGS) entry which is preliminary data.</text>
</comment>
<dbReference type="PANTHER" id="PTHR31900:SF34">
    <property type="entry name" value="EMB|CAB62440.1-RELATED"/>
    <property type="match status" value="1"/>
</dbReference>
<dbReference type="Gene3D" id="3.80.10.10">
    <property type="entry name" value="Ribonuclease Inhibitor"/>
    <property type="match status" value="1"/>
</dbReference>
<name>A0AAV0GSN3_9ROSI</name>
<evidence type="ECO:0000313" key="3">
    <source>
        <dbReference type="Proteomes" id="UP001154282"/>
    </source>
</evidence>